<accession>A0A0A9BPQ8</accession>
<reference evidence="1" key="1">
    <citation type="submission" date="2014-09" db="EMBL/GenBank/DDBJ databases">
        <authorList>
            <person name="Magalhaes I.L.F."/>
            <person name="Oliveira U."/>
            <person name="Santos F.R."/>
            <person name="Vidigal T.H.D.A."/>
            <person name="Brescovit A.D."/>
            <person name="Santos A.J."/>
        </authorList>
    </citation>
    <scope>NUCLEOTIDE SEQUENCE</scope>
    <source>
        <tissue evidence="1">Shoot tissue taken approximately 20 cm above the soil surface</tissue>
    </source>
</reference>
<reference evidence="1" key="2">
    <citation type="journal article" date="2015" name="Data Brief">
        <title>Shoot transcriptome of the giant reed, Arundo donax.</title>
        <authorList>
            <person name="Barrero R.A."/>
            <person name="Guerrero F.D."/>
            <person name="Moolhuijzen P."/>
            <person name="Goolsby J.A."/>
            <person name="Tidwell J."/>
            <person name="Bellgard S.E."/>
            <person name="Bellgard M.I."/>
        </authorList>
    </citation>
    <scope>NUCLEOTIDE SEQUENCE</scope>
    <source>
        <tissue evidence="1">Shoot tissue taken approximately 20 cm above the soil surface</tissue>
    </source>
</reference>
<proteinExistence type="predicted"/>
<evidence type="ECO:0000313" key="1">
    <source>
        <dbReference type="EMBL" id="JAD64113.1"/>
    </source>
</evidence>
<sequence>MHHFRPRVLSLVKLPNSCKESIGALSSTAILDSSSRPSILPILCGNSTPSMSNHFNSRSLTVLAGSSLMPVPYTSNVSKHFSSPICSGSCVILLPSIHRYLNRYSFPIFLDQALSELEILREEASAQHIQIC</sequence>
<organism evidence="1">
    <name type="scientific">Arundo donax</name>
    <name type="common">Giant reed</name>
    <name type="synonym">Donax arundinaceus</name>
    <dbReference type="NCBI Taxonomy" id="35708"/>
    <lineage>
        <taxon>Eukaryota</taxon>
        <taxon>Viridiplantae</taxon>
        <taxon>Streptophyta</taxon>
        <taxon>Embryophyta</taxon>
        <taxon>Tracheophyta</taxon>
        <taxon>Spermatophyta</taxon>
        <taxon>Magnoliopsida</taxon>
        <taxon>Liliopsida</taxon>
        <taxon>Poales</taxon>
        <taxon>Poaceae</taxon>
        <taxon>PACMAD clade</taxon>
        <taxon>Arundinoideae</taxon>
        <taxon>Arundineae</taxon>
        <taxon>Arundo</taxon>
    </lineage>
</organism>
<protein>
    <submittedName>
        <fullName evidence="1">Uncharacterized protein</fullName>
    </submittedName>
</protein>
<dbReference type="EMBL" id="GBRH01233782">
    <property type="protein sequence ID" value="JAD64113.1"/>
    <property type="molecule type" value="Transcribed_RNA"/>
</dbReference>
<name>A0A0A9BPQ8_ARUDO</name>
<dbReference type="AlphaFoldDB" id="A0A0A9BPQ8"/>